<organism evidence="1 2">
    <name type="scientific">Ramazzottius varieornatus</name>
    <name type="common">Water bear</name>
    <name type="synonym">Tardigrade</name>
    <dbReference type="NCBI Taxonomy" id="947166"/>
    <lineage>
        <taxon>Eukaryota</taxon>
        <taxon>Metazoa</taxon>
        <taxon>Ecdysozoa</taxon>
        <taxon>Tardigrada</taxon>
        <taxon>Eutardigrada</taxon>
        <taxon>Parachela</taxon>
        <taxon>Hypsibioidea</taxon>
        <taxon>Ramazzottiidae</taxon>
        <taxon>Ramazzottius</taxon>
    </lineage>
</organism>
<dbReference type="Proteomes" id="UP000186922">
    <property type="component" value="Unassembled WGS sequence"/>
</dbReference>
<reference evidence="1 2" key="1">
    <citation type="journal article" date="2016" name="Nat. Commun.">
        <title>Extremotolerant tardigrade genome and improved radiotolerance of human cultured cells by tardigrade-unique protein.</title>
        <authorList>
            <person name="Hashimoto T."/>
            <person name="Horikawa D.D."/>
            <person name="Saito Y."/>
            <person name="Kuwahara H."/>
            <person name="Kozuka-Hata H."/>
            <person name="Shin-I T."/>
            <person name="Minakuchi Y."/>
            <person name="Ohishi K."/>
            <person name="Motoyama A."/>
            <person name="Aizu T."/>
            <person name="Enomoto A."/>
            <person name="Kondo K."/>
            <person name="Tanaka S."/>
            <person name="Hara Y."/>
            <person name="Koshikawa S."/>
            <person name="Sagara H."/>
            <person name="Miura T."/>
            <person name="Yokobori S."/>
            <person name="Miyagawa K."/>
            <person name="Suzuki Y."/>
            <person name="Kubo T."/>
            <person name="Oyama M."/>
            <person name="Kohara Y."/>
            <person name="Fujiyama A."/>
            <person name="Arakawa K."/>
            <person name="Katayama T."/>
            <person name="Toyoda A."/>
            <person name="Kunieda T."/>
        </authorList>
    </citation>
    <scope>NUCLEOTIDE SEQUENCE [LARGE SCALE GENOMIC DNA]</scope>
    <source>
        <strain evidence="1 2">YOKOZUNA-1</strain>
    </source>
</reference>
<name>A0A1D1UNJ3_RAMVA</name>
<keyword evidence="2" id="KW-1185">Reference proteome</keyword>
<accession>A0A1D1UNJ3</accession>
<gene>
    <name evidence="1" type="primary">RvY_01789-1</name>
    <name evidence="1" type="synonym">RvY_01789.1</name>
    <name evidence="1" type="ORF">RvY_01789</name>
</gene>
<sequence>MAKYPQLLQPLQEMVQLVLAVRPDNVFQFVNDSFRSYKMLFSKASQENKRRVLSHIARNDYEEPEPQDRAFQLLRTYRLDK</sequence>
<dbReference type="AlphaFoldDB" id="A0A1D1UNJ3"/>
<dbReference type="EMBL" id="BDGG01000001">
    <property type="protein sequence ID" value="GAU89212.1"/>
    <property type="molecule type" value="Genomic_DNA"/>
</dbReference>
<evidence type="ECO:0000313" key="1">
    <source>
        <dbReference type="EMBL" id="GAU89212.1"/>
    </source>
</evidence>
<comment type="caution">
    <text evidence="1">The sequence shown here is derived from an EMBL/GenBank/DDBJ whole genome shotgun (WGS) entry which is preliminary data.</text>
</comment>
<evidence type="ECO:0000313" key="2">
    <source>
        <dbReference type="Proteomes" id="UP000186922"/>
    </source>
</evidence>
<protein>
    <submittedName>
        <fullName evidence="1">Uncharacterized protein</fullName>
    </submittedName>
</protein>
<proteinExistence type="predicted"/>